<gene>
    <name evidence="2" type="ORF">TTHERM_000709699</name>
</gene>
<dbReference type="GeneID" id="24440321"/>
<reference evidence="3" key="1">
    <citation type="journal article" date="2006" name="PLoS Biol.">
        <title>Macronuclear genome sequence of the ciliate Tetrahymena thermophila, a model eukaryote.</title>
        <authorList>
            <person name="Eisen J.A."/>
            <person name="Coyne R.S."/>
            <person name="Wu M."/>
            <person name="Wu D."/>
            <person name="Thiagarajan M."/>
            <person name="Wortman J.R."/>
            <person name="Badger J.H."/>
            <person name="Ren Q."/>
            <person name="Amedeo P."/>
            <person name="Jones K.M."/>
            <person name="Tallon L.J."/>
            <person name="Delcher A.L."/>
            <person name="Salzberg S.L."/>
            <person name="Silva J.C."/>
            <person name="Haas B.J."/>
            <person name="Majoros W.H."/>
            <person name="Farzad M."/>
            <person name="Carlton J.M."/>
            <person name="Smith R.K. Jr."/>
            <person name="Garg J."/>
            <person name="Pearlman R.E."/>
            <person name="Karrer K.M."/>
            <person name="Sun L."/>
            <person name="Manning G."/>
            <person name="Elde N.C."/>
            <person name="Turkewitz A.P."/>
            <person name="Asai D.J."/>
            <person name="Wilkes D.E."/>
            <person name="Wang Y."/>
            <person name="Cai H."/>
            <person name="Collins K."/>
            <person name="Stewart B.A."/>
            <person name="Lee S.R."/>
            <person name="Wilamowska K."/>
            <person name="Weinberg Z."/>
            <person name="Ruzzo W.L."/>
            <person name="Wloga D."/>
            <person name="Gaertig J."/>
            <person name="Frankel J."/>
            <person name="Tsao C.-C."/>
            <person name="Gorovsky M.A."/>
            <person name="Keeling P.J."/>
            <person name="Waller R.F."/>
            <person name="Patron N.J."/>
            <person name="Cherry J.M."/>
            <person name="Stover N.A."/>
            <person name="Krieger C.J."/>
            <person name="del Toro C."/>
            <person name="Ryder H.F."/>
            <person name="Williamson S.C."/>
            <person name="Barbeau R.A."/>
            <person name="Hamilton E.P."/>
            <person name="Orias E."/>
        </authorList>
    </citation>
    <scope>NUCLEOTIDE SEQUENCE [LARGE SCALE GENOMIC DNA]</scope>
    <source>
        <strain evidence="3">SB210</strain>
    </source>
</reference>
<dbReference type="EMBL" id="GG662794">
    <property type="protein sequence ID" value="EWS75706.1"/>
    <property type="molecule type" value="Genomic_DNA"/>
</dbReference>
<proteinExistence type="predicted"/>
<keyword evidence="3" id="KW-1185">Reference proteome</keyword>
<dbReference type="Proteomes" id="UP000009168">
    <property type="component" value="Unassembled WGS sequence"/>
</dbReference>
<keyword evidence="1 2" id="KW-0812">Transmembrane</keyword>
<evidence type="ECO:0000256" key="1">
    <source>
        <dbReference type="SAM" id="Phobius"/>
    </source>
</evidence>
<name>W7XJN4_TETTS</name>
<dbReference type="InParanoid" id="W7XJN4"/>
<protein>
    <submittedName>
        <fullName evidence="2">Transmembrane protein, putative</fullName>
    </submittedName>
</protein>
<feature type="transmembrane region" description="Helical" evidence="1">
    <location>
        <begin position="258"/>
        <end position="276"/>
    </location>
</feature>
<dbReference type="AlphaFoldDB" id="W7XJN4"/>
<dbReference type="RefSeq" id="XP_012651779.1">
    <property type="nucleotide sequence ID" value="XM_012796325.1"/>
</dbReference>
<keyword evidence="1" id="KW-0472">Membrane</keyword>
<sequence>MRSMKQIQCSPISNYKHQTFRIGSLYSQQQQSKLKNNSQQNSSYRQNKGCLLYNYLQRFQFIHYIDSLLFLQKRRNCCLLFNYLYQQDQHSQADLSMVIQLKSTLKQINQLDPIINSQLTQINQRNQDINTRQSQGLSNRQQEYLQNQKLEMQNIDIKLKKGDTINLLQVITILTSIHLNQKQIQRCFSFALSPNALFCQICLMSFLVIANYQSIILVGNKDKQGIDSKLLLSQNLLLRSTFTFDFQPKSQMAKKKNLSFMQLLIFSTYLFSLFLFTQSTNFFT</sequence>
<organism evidence="2 3">
    <name type="scientific">Tetrahymena thermophila (strain SB210)</name>
    <dbReference type="NCBI Taxonomy" id="312017"/>
    <lineage>
        <taxon>Eukaryota</taxon>
        <taxon>Sar</taxon>
        <taxon>Alveolata</taxon>
        <taxon>Ciliophora</taxon>
        <taxon>Intramacronucleata</taxon>
        <taxon>Oligohymenophorea</taxon>
        <taxon>Hymenostomatida</taxon>
        <taxon>Tetrahymenina</taxon>
        <taxon>Tetrahymenidae</taxon>
        <taxon>Tetrahymena</taxon>
    </lineage>
</organism>
<evidence type="ECO:0000313" key="3">
    <source>
        <dbReference type="Proteomes" id="UP000009168"/>
    </source>
</evidence>
<dbReference type="KEGG" id="tet:TTHERM_000709699"/>
<keyword evidence="1" id="KW-1133">Transmembrane helix</keyword>
<accession>W7XJN4</accession>
<evidence type="ECO:0000313" key="2">
    <source>
        <dbReference type="EMBL" id="EWS75706.1"/>
    </source>
</evidence>